<evidence type="ECO:0000313" key="1">
    <source>
        <dbReference type="EMBL" id="EPQ56033.1"/>
    </source>
</evidence>
<keyword evidence="2" id="KW-1185">Reference proteome</keyword>
<reference evidence="1 2" key="1">
    <citation type="journal article" date="2012" name="Science">
        <title>The Paleozoic origin of enzymatic lignin decomposition reconstructed from 31 fungal genomes.</title>
        <authorList>
            <person name="Floudas D."/>
            <person name="Binder M."/>
            <person name="Riley R."/>
            <person name="Barry K."/>
            <person name="Blanchette R.A."/>
            <person name="Henrissat B."/>
            <person name="Martinez A.T."/>
            <person name="Otillar R."/>
            <person name="Spatafora J.W."/>
            <person name="Yadav J.S."/>
            <person name="Aerts A."/>
            <person name="Benoit I."/>
            <person name="Boyd A."/>
            <person name="Carlson A."/>
            <person name="Copeland A."/>
            <person name="Coutinho P.M."/>
            <person name="de Vries R.P."/>
            <person name="Ferreira P."/>
            <person name="Findley K."/>
            <person name="Foster B."/>
            <person name="Gaskell J."/>
            <person name="Glotzer D."/>
            <person name="Gorecki P."/>
            <person name="Heitman J."/>
            <person name="Hesse C."/>
            <person name="Hori C."/>
            <person name="Igarashi K."/>
            <person name="Jurgens J.A."/>
            <person name="Kallen N."/>
            <person name="Kersten P."/>
            <person name="Kohler A."/>
            <person name="Kuees U."/>
            <person name="Kumar T.K.A."/>
            <person name="Kuo A."/>
            <person name="LaButti K."/>
            <person name="Larrondo L.F."/>
            <person name="Lindquist E."/>
            <person name="Ling A."/>
            <person name="Lombard V."/>
            <person name="Lucas S."/>
            <person name="Lundell T."/>
            <person name="Martin R."/>
            <person name="McLaughlin D.J."/>
            <person name="Morgenstern I."/>
            <person name="Morin E."/>
            <person name="Murat C."/>
            <person name="Nagy L.G."/>
            <person name="Nolan M."/>
            <person name="Ohm R.A."/>
            <person name="Patyshakuliyeva A."/>
            <person name="Rokas A."/>
            <person name="Ruiz-Duenas F.J."/>
            <person name="Sabat G."/>
            <person name="Salamov A."/>
            <person name="Samejima M."/>
            <person name="Schmutz J."/>
            <person name="Slot J.C."/>
            <person name="St John F."/>
            <person name="Stenlid J."/>
            <person name="Sun H."/>
            <person name="Sun S."/>
            <person name="Syed K."/>
            <person name="Tsang A."/>
            <person name="Wiebenga A."/>
            <person name="Young D."/>
            <person name="Pisabarro A."/>
            <person name="Eastwood D.C."/>
            <person name="Martin F."/>
            <person name="Cullen D."/>
            <person name="Grigoriev I.V."/>
            <person name="Hibbett D.S."/>
        </authorList>
    </citation>
    <scope>NUCLEOTIDE SEQUENCE [LARGE SCALE GENOMIC DNA]</scope>
    <source>
        <strain evidence="1 2">ATCC 11539</strain>
    </source>
</reference>
<name>S7Q9L7_GLOTA</name>
<dbReference type="Proteomes" id="UP000030669">
    <property type="component" value="Unassembled WGS sequence"/>
</dbReference>
<dbReference type="RefSeq" id="XP_007866035.1">
    <property type="nucleotide sequence ID" value="XM_007867844.1"/>
</dbReference>
<gene>
    <name evidence="1" type="ORF">GLOTRDRAFT_93527</name>
</gene>
<accession>S7Q9L7</accession>
<organism evidence="1 2">
    <name type="scientific">Gloeophyllum trabeum (strain ATCC 11539 / FP-39264 / Madison 617)</name>
    <name type="common">Brown rot fungus</name>
    <dbReference type="NCBI Taxonomy" id="670483"/>
    <lineage>
        <taxon>Eukaryota</taxon>
        <taxon>Fungi</taxon>
        <taxon>Dikarya</taxon>
        <taxon>Basidiomycota</taxon>
        <taxon>Agaricomycotina</taxon>
        <taxon>Agaricomycetes</taxon>
        <taxon>Gloeophyllales</taxon>
        <taxon>Gloeophyllaceae</taxon>
        <taxon>Gloeophyllum</taxon>
    </lineage>
</organism>
<dbReference type="AlphaFoldDB" id="S7Q9L7"/>
<evidence type="ECO:0000313" key="2">
    <source>
        <dbReference type="Proteomes" id="UP000030669"/>
    </source>
</evidence>
<protein>
    <submittedName>
        <fullName evidence="1">Uncharacterized protein</fullName>
    </submittedName>
</protein>
<dbReference type="HOGENOM" id="CLU_1354739_0_0_1"/>
<proteinExistence type="predicted"/>
<dbReference type="EMBL" id="KB469301">
    <property type="protein sequence ID" value="EPQ56033.1"/>
    <property type="molecule type" value="Genomic_DNA"/>
</dbReference>
<sequence>MGLPTEWWGGYIFTVHEILWWAKQSHLDYPSDPAEVVRTLARNWRDLTVEAMVAGGVDVIFVRTHYRWKAIKPQNTPEEIKSSWGPFDTETSFPEFFQTSLCNDALDGILKVKFRLEVSGLYAPTFAWVNFIEGPTLAGVRTRSGRASAVGSAMRVAFVYGSGWECLFRQDEPDKSILAKQAAFYEDAMDILSDSWSMPADW</sequence>
<dbReference type="KEGG" id="gtr:GLOTRDRAFT_93527"/>
<dbReference type="GeneID" id="19309511"/>